<gene>
    <name evidence="5" type="ORF">ANN_03182</name>
</gene>
<evidence type="ECO:0000256" key="3">
    <source>
        <dbReference type="SAM" id="MobiDB-lite"/>
    </source>
</evidence>
<evidence type="ECO:0000256" key="2">
    <source>
        <dbReference type="ARBA" id="ARBA00022723"/>
    </source>
</evidence>
<proteinExistence type="predicted"/>
<comment type="caution">
    <text evidence="5">The sequence shown here is derived from an EMBL/GenBank/DDBJ whole genome shotgun (WGS) entry which is preliminary data.</text>
</comment>
<keyword evidence="2" id="KW-0479">Metal-binding</keyword>
<name>A0ABQ8U1N6_PERAM</name>
<feature type="domain" description="DDE Tnp4" evidence="4">
    <location>
        <begin position="127"/>
        <end position="207"/>
    </location>
</feature>
<evidence type="ECO:0000313" key="6">
    <source>
        <dbReference type="Proteomes" id="UP001148838"/>
    </source>
</evidence>
<feature type="region of interest" description="Disordered" evidence="3">
    <location>
        <begin position="357"/>
        <end position="403"/>
    </location>
</feature>
<dbReference type="EMBL" id="JAJSOF020000001">
    <property type="protein sequence ID" value="KAJ4451712.1"/>
    <property type="molecule type" value="Genomic_DNA"/>
</dbReference>
<sequence length="498" mass="55551">MNILCTFLDAFYQQNVHIGGIVHVLPHFALVLKGGGGGGGGGETLLRSPKFYRKRVRTREEDFCDFYRFSEENVEWIANYFLGATNESRGGALSSKQRMEIFLRFVSDPGFQAGIGKDIGVHRTTVCKTEVYVLLGDSGYGITPWLMTPYRRPNTPQEIAYNNLFTKERVIIERCFGQLKRFPILNHVRVKLDKVPAITISCAVLHNIAKYLRDPNHFEGDEGNQEIDEFEDDLEEGNLRRLEQRKRNDIKEKSCPPLWSRTNVFAPESSGPGFDSPLEKSCLNHALDRPPWISQSKVIGDPATESSLLPTGRVAYTSDRLRGKCGGGCWGGMVHGLRGMMGLGVRVSVVDINNPWSYSPRRAKTDEPAAGLTATCRSRGGRSSNQNGGNRPDDSAFEDEAAVSEDEKGFSILREEDGLALREIKNGKATGVDEIPIQLVKVGWLFNDAVSTTRLFSVDEIGDSEMIFGEMRPRIRQRLPCIHITVEKNLNSTSEMLG</sequence>
<dbReference type="InterPro" id="IPR027806">
    <property type="entry name" value="HARBI1_dom"/>
</dbReference>
<feature type="compositionally biased region" description="Low complexity" evidence="3">
    <location>
        <begin position="377"/>
        <end position="390"/>
    </location>
</feature>
<protein>
    <recommendedName>
        <fullName evidence="4">DDE Tnp4 domain-containing protein</fullName>
    </recommendedName>
</protein>
<evidence type="ECO:0000259" key="4">
    <source>
        <dbReference type="Pfam" id="PF13359"/>
    </source>
</evidence>
<reference evidence="5 6" key="1">
    <citation type="journal article" date="2022" name="Allergy">
        <title>Genome assembly and annotation of Periplaneta americana reveal a comprehensive cockroach allergen profile.</title>
        <authorList>
            <person name="Wang L."/>
            <person name="Xiong Q."/>
            <person name="Saelim N."/>
            <person name="Wang L."/>
            <person name="Nong W."/>
            <person name="Wan A.T."/>
            <person name="Shi M."/>
            <person name="Liu X."/>
            <person name="Cao Q."/>
            <person name="Hui J.H.L."/>
            <person name="Sookrung N."/>
            <person name="Leung T.F."/>
            <person name="Tungtrongchitr A."/>
            <person name="Tsui S.K.W."/>
        </authorList>
    </citation>
    <scope>NUCLEOTIDE SEQUENCE [LARGE SCALE GENOMIC DNA]</scope>
    <source>
        <strain evidence="5">PWHHKU_190912</strain>
    </source>
</reference>
<dbReference type="Pfam" id="PF13359">
    <property type="entry name" value="DDE_Tnp_4"/>
    <property type="match status" value="1"/>
</dbReference>
<keyword evidence="6" id="KW-1185">Reference proteome</keyword>
<dbReference type="Proteomes" id="UP001148838">
    <property type="component" value="Unassembled WGS sequence"/>
</dbReference>
<evidence type="ECO:0000313" key="5">
    <source>
        <dbReference type="EMBL" id="KAJ4451712.1"/>
    </source>
</evidence>
<organism evidence="5 6">
    <name type="scientific">Periplaneta americana</name>
    <name type="common">American cockroach</name>
    <name type="synonym">Blatta americana</name>
    <dbReference type="NCBI Taxonomy" id="6978"/>
    <lineage>
        <taxon>Eukaryota</taxon>
        <taxon>Metazoa</taxon>
        <taxon>Ecdysozoa</taxon>
        <taxon>Arthropoda</taxon>
        <taxon>Hexapoda</taxon>
        <taxon>Insecta</taxon>
        <taxon>Pterygota</taxon>
        <taxon>Neoptera</taxon>
        <taxon>Polyneoptera</taxon>
        <taxon>Dictyoptera</taxon>
        <taxon>Blattodea</taxon>
        <taxon>Blattoidea</taxon>
        <taxon>Blattidae</taxon>
        <taxon>Blattinae</taxon>
        <taxon>Periplaneta</taxon>
    </lineage>
</organism>
<comment type="cofactor">
    <cofactor evidence="1">
        <name>a divalent metal cation</name>
        <dbReference type="ChEBI" id="CHEBI:60240"/>
    </cofactor>
</comment>
<evidence type="ECO:0000256" key="1">
    <source>
        <dbReference type="ARBA" id="ARBA00001968"/>
    </source>
</evidence>
<accession>A0ABQ8U1N6</accession>